<keyword evidence="3" id="KW-1185">Reference proteome</keyword>
<accession>A0A5N4C2I5</accession>
<dbReference type="Proteomes" id="UP000299084">
    <property type="component" value="Unassembled WGS sequence"/>
</dbReference>
<comment type="caution">
    <text evidence="2">The sequence shown here is derived from an EMBL/GenBank/DDBJ whole genome shotgun (WGS) entry which is preliminary data.</text>
</comment>
<evidence type="ECO:0000313" key="2">
    <source>
        <dbReference type="EMBL" id="KAB1253061.1"/>
    </source>
</evidence>
<feature type="compositionally biased region" description="Low complexity" evidence="1">
    <location>
        <begin position="12"/>
        <end position="23"/>
    </location>
</feature>
<dbReference type="AlphaFoldDB" id="A0A5N4C2I5"/>
<dbReference type="GO" id="GO:0005198">
    <property type="term" value="F:structural molecule activity"/>
    <property type="evidence" value="ECO:0007669"/>
    <property type="project" value="InterPro"/>
</dbReference>
<name>A0A5N4C2I5_CAMDR</name>
<dbReference type="EMBL" id="JWIN03000037">
    <property type="protein sequence ID" value="KAB1253061.1"/>
    <property type="molecule type" value="Genomic_DNA"/>
</dbReference>
<evidence type="ECO:0000256" key="1">
    <source>
        <dbReference type="SAM" id="MobiDB-lite"/>
    </source>
</evidence>
<gene>
    <name evidence="2" type="primary">Ladinin-1</name>
    <name evidence="2" type="ORF">Cadr_000003220</name>
</gene>
<sequence>MKIPSKEDEADTSSPTQSTYSTSFQHSSPRNIFRISPMRDNSETTLTCSTSMRLPNITVKLSQKLE</sequence>
<protein>
    <submittedName>
        <fullName evidence="2">Ladinin-1</fullName>
    </submittedName>
</protein>
<dbReference type="PANTHER" id="PTHR12392:SF0">
    <property type="entry name" value="LADININ-1"/>
    <property type="match status" value="1"/>
</dbReference>
<organism evidence="2 3">
    <name type="scientific">Camelus dromedarius</name>
    <name type="common">Dromedary</name>
    <name type="synonym">Arabian camel</name>
    <dbReference type="NCBI Taxonomy" id="9838"/>
    <lineage>
        <taxon>Eukaryota</taxon>
        <taxon>Metazoa</taxon>
        <taxon>Chordata</taxon>
        <taxon>Craniata</taxon>
        <taxon>Vertebrata</taxon>
        <taxon>Euteleostomi</taxon>
        <taxon>Mammalia</taxon>
        <taxon>Eutheria</taxon>
        <taxon>Laurasiatheria</taxon>
        <taxon>Artiodactyla</taxon>
        <taxon>Tylopoda</taxon>
        <taxon>Camelidae</taxon>
        <taxon>Camelus</taxon>
    </lineage>
</organism>
<dbReference type="InterPro" id="IPR017404">
    <property type="entry name" value="Ladinin_1"/>
</dbReference>
<evidence type="ECO:0000313" key="3">
    <source>
        <dbReference type="Proteomes" id="UP000299084"/>
    </source>
</evidence>
<dbReference type="PANTHER" id="PTHR12392">
    <property type="entry name" value="LADININ 1"/>
    <property type="match status" value="1"/>
</dbReference>
<feature type="region of interest" description="Disordered" evidence="1">
    <location>
        <begin position="1"/>
        <end position="33"/>
    </location>
</feature>
<reference evidence="2 3" key="1">
    <citation type="journal article" date="2019" name="Mol. Ecol. Resour.">
        <title>Improving Illumina assemblies with Hi-C and long reads: an example with the North African dromedary.</title>
        <authorList>
            <person name="Elbers J.P."/>
            <person name="Rogers M.F."/>
            <person name="Perelman P.L."/>
            <person name="Proskuryakova A.A."/>
            <person name="Serdyukova N.A."/>
            <person name="Johnson W.E."/>
            <person name="Horin P."/>
            <person name="Corander J."/>
            <person name="Murphy D."/>
            <person name="Burger P.A."/>
        </authorList>
    </citation>
    <scope>NUCLEOTIDE SEQUENCE [LARGE SCALE GENOMIC DNA]</scope>
    <source>
        <strain evidence="2">Drom800</strain>
        <tissue evidence="2">Blood</tissue>
    </source>
</reference>
<proteinExistence type="predicted"/>